<feature type="domain" description="DUF4935" evidence="1">
    <location>
        <begin position="31"/>
        <end position="173"/>
    </location>
</feature>
<organism evidence="2 3">
    <name type="scientific">Candidatus Nomurabacteria bacterium RIFCSPHIGHO2_01_FULL_40_24b</name>
    <dbReference type="NCBI Taxonomy" id="1801739"/>
    <lineage>
        <taxon>Bacteria</taxon>
        <taxon>Candidatus Nomuraibacteriota</taxon>
    </lineage>
</organism>
<evidence type="ECO:0000313" key="3">
    <source>
        <dbReference type="Proteomes" id="UP000177370"/>
    </source>
</evidence>
<dbReference type="InterPro" id="IPR032557">
    <property type="entry name" value="DUF4935"/>
</dbReference>
<evidence type="ECO:0000313" key="2">
    <source>
        <dbReference type="EMBL" id="OGI65872.1"/>
    </source>
</evidence>
<name>A0A1F6V8F0_9BACT</name>
<protein>
    <recommendedName>
        <fullName evidence="1">DUF4935 domain-containing protein</fullName>
    </recommendedName>
</protein>
<gene>
    <name evidence="2" type="ORF">A2647_01535</name>
</gene>
<dbReference type="Proteomes" id="UP000177370">
    <property type="component" value="Unassembled WGS sequence"/>
</dbReference>
<reference evidence="2 3" key="1">
    <citation type="journal article" date="2016" name="Nat. Commun.">
        <title>Thousands of microbial genomes shed light on interconnected biogeochemical processes in an aquifer system.</title>
        <authorList>
            <person name="Anantharaman K."/>
            <person name="Brown C.T."/>
            <person name="Hug L.A."/>
            <person name="Sharon I."/>
            <person name="Castelle C.J."/>
            <person name="Probst A.J."/>
            <person name="Thomas B.C."/>
            <person name="Singh A."/>
            <person name="Wilkins M.J."/>
            <person name="Karaoz U."/>
            <person name="Brodie E.L."/>
            <person name="Williams K.H."/>
            <person name="Hubbard S.S."/>
            <person name="Banfield J.F."/>
        </authorList>
    </citation>
    <scope>NUCLEOTIDE SEQUENCE [LARGE SCALE GENOMIC DNA]</scope>
</reference>
<sequence length="368" mass="42127">MVKKVKIIFDNNKSIIGGEKPIEEIFSNNVYKLLEFIKKNKIEDRVSICLTEIFKQEGIAELQERAVSKYKDALKCDSLLKGIIEDKLINEVSEKDLVGKIKKQFNLKIEENNIEIISLPDEIEISNLVDRAVNYNPPFEKKDKGFKDSIAWLSILEDAKNNLDFTYMLITVDTVFSRAELKKEFSAINKNNIFIIPPEPIEEELDNILALGIGLETIGKEATENLNKNVSFQRALEKEMLENLNEPMPAMSRYYPATAVDFDGGLSFYLPNWKKDVVNVFFRSANVNVKNKMNQDTFEVEAAVNFGLTYSNSNVITEDNNRLLYPKSSVLSANLWPGEYESSRPTYFEQRFSLSYNKKSGFEILGTE</sequence>
<evidence type="ECO:0000259" key="1">
    <source>
        <dbReference type="Pfam" id="PF16289"/>
    </source>
</evidence>
<accession>A0A1F6V8F0</accession>
<dbReference type="EMBL" id="MFTP01000011">
    <property type="protein sequence ID" value="OGI65872.1"/>
    <property type="molecule type" value="Genomic_DNA"/>
</dbReference>
<proteinExistence type="predicted"/>
<comment type="caution">
    <text evidence="2">The sequence shown here is derived from an EMBL/GenBank/DDBJ whole genome shotgun (WGS) entry which is preliminary data.</text>
</comment>
<dbReference type="AlphaFoldDB" id="A0A1F6V8F0"/>
<dbReference type="Pfam" id="PF16289">
    <property type="entry name" value="PIN_12"/>
    <property type="match status" value="1"/>
</dbReference>